<dbReference type="RefSeq" id="WP_337091093.1">
    <property type="nucleotide sequence ID" value="NZ_JAPYKO010000001.1"/>
</dbReference>
<keyword evidence="3" id="KW-1185">Reference proteome</keyword>
<dbReference type="PANTHER" id="PTHR43685:SF11">
    <property type="entry name" value="GLYCOSYLTRANSFERASE TAGX-RELATED"/>
    <property type="match status" value="1"/>
</dbReference>
<dbReference type="Proteomes" id="UP001366503">
    <property type="component" value="Unassembled WGS sequence"/>
</dbReference>
<dbReference type="InterPro" id="IPR050834">
    <property type="entry name" value="Glycosyltransf_2"/>
</dbReference>
<evidence type="ECO:0000259" key="1">
    <source>
        <dbReference type="Pfam" id="PF00535"/>
    </source>
</evidence>
<protein>
    <submittedName>
        <fullName evidence="2">Glycosyltransferase family 2 protein</fullName>
    </submittedName>
</protein>
<evidence type="ECO:0000313" key="2">
    <source>
        <dbReference type="EMBL" id="MEI9400787.1"/>
    </source>
</evidence>
<dbReference type="EMBL" id="JAPYKO010000001">
    <property type="protein sequence ID" value="MEI9400787.1"/>
    <property type="molecule type" value="Genomic_DNA"/>
</dbReference>
<dbReference type="SUPFAM" id="SSF53448">
    <property type="entry name" value="Nucleotide-diphospho-sugar transferases"/>
    <property type="match status" value="1"/>
</dbReference>
<evidence type="ECO:0000313" key="3">
    <source>
        <dbReference type="Proteomes" id="UP001366503"/>
    </source>
</evidence>
<reference evidence="2 3" key="1">
    <citation type="submission" date="2022-12" db="EMBL/GenBank/DDBJ databases">
        <authorList>
            <person name="Muema E."/>
        </authorList>
    </citation>
    <scope>NUCLEOTIDE SEQUENCE [LARGE SCALE GENOMIC DNA]</scope>
    <source>
        <strain evidence="3">1330</strain>
    </source>
</reference>
<proteinExistence type="predicted"/>
<sequence length="326" mass="36300">MTSVDIVIPCYNYAHFLPQCVQSVLVQGIEDVRIVIIDNASTDNSVEVAHRLAATDDRIEVICHQVNVGSHASFNEGVDLARADYFMILCADDLLMPGALRLGMTLLDRFQEVSFVLGKHMAPWVGNDFPALPAHADGWTLTNGDRLIETCCRKMKFNLTAHAMLVRTSVQKTVGHYRPSVPLLDDLEMALRLARHGSVAELSVPLAITREHATNISQVMWHDALRRLQEYETVLKSFFAHEGGTMPNASTLHRTVRHHLAAAAYWSAVSHLMRGKRAAGAELLKFGRRLDQASMLLPPIGHLFRMEGSLKRARQVILQVLASTRP</sequence>
<feature type="domain" description="Glycosyltransferase 2-like" evidence="1">
    <location>
        <begin position="6"/>
        <end position="118"/>
    </location>
</feature>
<dbReference type="PANTHER" id="PTHR43685">
    <property type="entry name" value="GLYCOSYLTRANSFERASE"/>
    <property type="match status" value="1"/>
</dbReference>
<dbReference type="InterPro" id="IPR029044">
    <property type="entry name" value="Nucleotide-diphossugar_trans"/>
</dbReference>
<accession>A0ABU8K566</accession>
<dbReference type="Pfam" id="PF00535">
    <property type="entry name" value="Glycos_transf_2"/>
    <property type="match status" value="1"/>
</dbReference>
<dbReference type="InterPro" id="IPR001173">
    <property type="entry name" value="Glyco_trans_2-like"/>
</dbReference>
<dbReference type="CDD" id="cd00761">
    <property type="entry name" value="Glyco_tranf_GTA_type"/>
    <property type="match status" value="1"/>
</dbReference>
<dbReference type="Gene3D" id="3.90.550.10">
    <property type="entry name" value="Spore Coat Polysaccharide Biosynthesis Protein SpsA, Chain A"/>
    <property type="match status" value="1"/>
</dbReference>
<name>A0ABU8K566_9HYPH</name>
<organism evidence="2 3">
    <name type="scientific">Mesorhizobium argentiipisi</name>
    <dbReference type="NCBI Taxonomy" id="3015175"/>
    <lineage>
        <taxon>Bacteria</taxon>
        <taxon>Pseudomonadati</taxon>
        <taxon>Pseudomonadota</taxon>
        <taxon>Alphaproteobacteria</taxon>
        <taxon>Hyphomicrobiales</taxon>
        <taxon>Phyllobacteriaceae</taxon>
        <taxon>Mesorhizobium</taxon>
    </lineage>
</organism>
<gene>
    <name evidence="2" type="ORF">O7A05_01010</name>
</gene>
<comment type="caution">
    <text evidence="2">The sequence shown here is derived from an EMBL/GenBank/DDBJ whole genome shotgun (WGS) entry which is preliminary data.</text>
</comment>